<protein>
    <submittedName>
        <fullName evidence="1">Uncharacterized protein</fullName>
    </submittedName>
</protein>
<dbReference type="Proteomes" id="UP001055811">
    <property type="component" value="Linkage Group LG08"/>
</dbReference>
<evidence type="ECO:0000313" key="1">
    <source>
        <dbReference type="EMBL" id="KAI3700655.1"/>
    </source>
</evidence>
<evidence type="ECO:0000313" key="2">
    <source>
        <dbReference type="Proteomes" id="UP001055811"/>
    </source>
</evidence>
<gene>
    <name evidence="1" type="ORF">L2E82_45292</name>
</gene>
<keyword evidence="2" id="KW-1185">Reference proteome</keyword>
<reference evidence="1 2" key="2">
    <citation type="journal article" date="2022" name="Mol. Ecol. Resour.">
        <title>The genomes of chicory, endive, great burdock and yacon provide insights into Asteraceae paleo-polyploidization history and plant inulin production.</title>
        <authorList>
            <person name="Fan W."/>
            <person name="Wang S."/>
            <person name="Wang H."/>
            <person name="Wang A."/>
            <person name="Jiang F."/>
            <person name="Liu H."/>
            <person name="Zhao H."/>
            <person name="Xu D."/>
            <person name="Zhang Y."/>
        </authorList>
    </citation>
    <scope>NUCLEOTIDE SEQUENCE [LARGE SCALE GENOMIC DNA]</scope>
    <source>
        <strain evidence="2">cv. Punajuju</strain>
        <tissue evidence="1">Leaves</tissue>
    </source>
</reference>
<name>A0ACB8ZSL1_CICIN</name>
<dbReference type="EMBL" id="CM042016">
    <property type="protein sequence ID" value="KAI3700655.1"/>
    <property type="molecule type" value="Genomic_DNA"/>
</dbReference>
<sequence length="141" mass="15466">MAKAAIKSHAPTLYSLALIQFSGSGGLKNEKDLHASVVLCVIAAFLDHIDALRELDNCLQHGSHVRKNIVEGCRLLVQANTHTHTPSLQVLPAPPSNYLNPSLIPVNQHPILSPIYHTTINRHFESPSKLSMSILWIIGLQ</sequence>
<comment type="caution">
    <text evidence="1">The sequence shown here is derived from an EMBL/GenBank/DDBJ whole genome shotgun (WGS) entry which is preliminary data.</text>
</comment>
<proteinExistence type="predicted"/>
<organism evidence="1 2">
    <name type="scientific">Cichorium intybus</name>
    <name type="common">Chicory</name>
    <dbReference type="NCBI Taxonomy" id="13427"/>
    <lineage>
        <taxon>Eukaryota</taxon>
        <taxon>Viridiplantae</taxon>
        <taxon>Streptophyta</taxon>
        <taxon>Embryophyta</taxon>
        <taxon>Tracheophyta</taxon>
        <taxon>Spermatophyta</taxon>
        <taxon>Magnoliopsida</taxon>
        <taxon>eudicotyledons</taxon>
        <taxon>Gunneridae</taxon>
        <taxon>Pentapetalae</taxon>
        <taxon>asterids</taxon>
        <taxon>campanulids</taxon>
        <taxon>Asterales</taxon>
        <taxon>Asteraceae</taxon>
        <taxon>Cichorioideae</taxon>
        <taxon>Cichorieae</taxon>
        <taxon>Cichoriinae</taxon>
        <taxon>Cichorium</taxon>
    </lineage>
</organism>
<accession>A0ACB8ZSL1</accession>
<reference evidence="2" key="1">
    <citation type="journal article" date="2022" name="Mol. Ecol. Resour.">
        <title>The genomes of chicory, endive, great burdock and yacon provide insights into Asteraceae palaeo-polyploidization history and plant inulin production.</title>
        <authorList>
            <person name="Fan W."/>
            <person name="Wang S."/>
            <person name="Wang H."/>
            <person name="Wang A."/>
            <person name="Jiang F."/>
            <person name="Liu H."/>
            <person name="Zhao H."/>
            <person name="Xu D."/>
            <person name="Zhang Y."/>
        </authorList>
    </citation>
    <scope>NUCLEOTIDE SEQUENCE [LARGE SCALE GENOMIC DNA]</scope>
    <source>
        <strain evidence="2">cv. Punajuju</strain>
    </source>
</reference>